<dbReference type="InterPro" id="IPR007359">
    <property type="entry name" value="SigmaE_reg_RseC_MucC"/>
</dbReference>
<dbReference type="Proteomes" id="UP000288058">
    <property type="component" value="Unassembled WGS sequence"/>
</dbReference>
<dbReference type="PANTHER" id="PTHR35867">
    <property type="entry name" value="PROTEIN RSEC"/>
    <property type="match status" value="1"/>
</dbReference>
<protein>
    <submittedName>
        <fullName evidence="2">Fis family transcriptional regulator</fullName>
    </submittedName>
</protein>
<keyword evidence="1" id="KW-0472">Membrane</keyword>
<dbReference type="OrthoDB" id="9795854at2"/>
<sequence>MKEIAEVTAVDGNRVTVTTQLKTACSGCAQVSNCGAGILSKVFADKNAEFTVVTEHQFNPGDQVQLEVPETAVTRFALLLYGLPILVLLLLAVLLENTATLSEGFIILLSFAGFAFTFWGLKHWFRKRDIQVNAMVKLETVAAEVQHSNP</sequence>
<evidence type="ECO:0000256" key="1">
    <source>
        <dbReference type="SAM" id="Phobius"/>
    </source>
</evidence>
<dbReference type="RefSeq" id="WP_126781816.1">
    <property type="nucleotide sequence ID" value="NZ_PIQC01000005.1"/>
</dbReference>
<evidence type="ECO:0000313" key="3">
    <source>
        <dbReference type="Proteomes" id="UP000288058"/>
    </source>
</evidence>
<name>A0A432YYT2_9GAMM</name>
<proteinExistence type="predicted"/>
<dbReference type="PIRSF" id="PIRSF004923">
    <property type="entry name" value="RseC"/>
    <property type="match status" value="1"/>
</dbReference>
<evidence type="ECO:0000313" key="2">
    <source>
        <dbReference type="EMBL" id="RUO68766.1"/>
    </source>
</evidence>
<keyword evidence="1" id="KW-0812">Transmembrane</keyword>
<organism evidence="2 3">
    <name type="scientific">Idiomarina ramblicola</name>
    <dbReference type="NCBI Taxonomy" id="263724"/>
    <lineage>
        <taxon>Bacteria</taxon>
        <taxon>Pseudomonadati</taxon>
        <taxon>Pseudomonadota</taxon>
        <taxon>Gammaproteobacteria</taxon>
        <taxon>Alteromonadales</taxon>
        <taxon>Idiomarinaceae</taxon>
        <taxon>Idiomarina</taxon>
    </lineage>
</organism>
<keyword evidence="3" id="KW-1185">Reference proteome</keyword>
<feature type="transmembrane region" description="Helical" evidence="1">
    <location>
        <begin position="101"/>
        <end position="121"/>
    </location>
</feature>
<accession>A0A432YYT2</accession>
<dbReference type="Pfam" id="PF04246">
    <property type="entry name" value="RseC_MucC"/>
    <property type="match status" value="1"/>
</dbReference>
<dbReference type="PANTHER" id="PTHR35867:SF1">
    <property type="entry name" value="PROTEIN RSEC"/>
    <property type="match status" value="1"/>
</dbReference>
<reference evidence="3" key="1">
    <citation type="journal article" date="2018" name="Front. Microbiol.">
        <title>Genome-Based Analysis Reveals the Taxonomy and Diversity of the Family Idiomarinaceae.</title>
        <authorList>
            <person name="Liu Y."/>
            <person name="Lai Q."/>
            <person name="Shao Z."/>
        </authorList>
    </citation>
    <scope>NUCLEOTIDE SEQUENCE [LARGE SCALE GENOMIC DNA]</scope>
    <source>
        <strain evidence="3">R22</strain>
    </source>
</reference>
<dbReference type="InterPro" id="IPR026268">
    <property type="entry name" value="RseC"/>
</dbReference>
<keyword evidence="1" id="KW-1133">Transmembrane helix</keyword>
<dbReference type="EMBL" id="PIQC01000005">
    <property type="protein sequence ID" value="RUO68766.1"/>
    <property type="molecule type" value="Genomic_DNA"/>
</dbReference>
<feature type="transmembrane region" description="Helical" evidence="1">
    <location>
        <begin position="76"/>
        <end position="95"/>
    </location>
</feature>
<comment type="caution">
    <text evidence="2">The sequence shown here is derived from an EMBL/GenBank/DDBJ whole genome shotgun (WGS) entry which is preliminary data.</text>
</comment>
<dbReference type="AlphaFoldDB" id="A0A432YYT2"/>
<gene>
    <name evidence="2" type="ORF">CWI78_07570</name>
</gene>